<dbReference type="RefSeq" id="WP_109726698.1">
    <property type="nucleotide sequence ID" value="NZ_QGDI01000007.1"/>
</dbReference>
<protein>
    <submittedName>
        <fullName evidence="1">Uncharacterized protein</fullName>
    </submittedName>
</protein>
<comment type="caution">
    <text evidence="1">The sequence shown here is derived from an EMBL/GenBank/DDBJ whole genome shotgun (WGS) entry which is preliminary data.</text>
</comment>
<gene>
    <name evidence="1" type="ORF">IE37_01930</name>
</gene>
<proteinExistence type="predicted"/>
<reference evidence="1 2" key="1">
    <citation type="submission" date="2018-05" db="EMBL/GenBank/DDBJ databases">
        <title>The Hungate 1000. A catalogue of reference genomes from the rumen microbiome.</title>
        <authorList>
            <person name="Kelly W."/>
        </authorList>
    </citation>
    <scope>NUCLEOTIDE SEQUENCE [LARGE SCALE GENOMIC DNA]</scope>
    <source>
        <strain evidence="1 2">SAb67</strain>
    </source>
</reference>
<accession>A0A315XYA5</accession>
<evidence type="ECO:0000313" key="2">
    <source>
        <dbReference type="Proteomes" id="UP000245720"/>
    </source>
</evidence>
<name>A0A315XYA5_RUMFL</name>
<dbReference type="AlphaFoldDB" id="A0A315XYA5"/>
<evidence type="ECO:0000313" key="1">
    <source>
        <dbReference type="EMBL" id="PWJ12240.1"/>
    </source>
</evidence>
<dbReference type="OrthoDB" id="2065871at2"/>
<sequence length="263" mass="30756">MGLTFINHTGNLSVLKHRTLPMIMTGEFDFFRCIEFDPSMYGKTVSELHAGNLRLSRTDNRYSNLFPGQKLSYWADSPETSRAEIKRWGSGNNIITFWAYDDGSSFIPTVYPRKELQIIDGTQLEFNKILKKLEKHERITKGERELIDEIAYQEPDCLAYESEARKGSMNFLFFEHGFKKLSLKEVRLRLGDEKGKNHNRIVCADTSDYSPKLYSYGDMFLPIARLGKDEQYNETDEFKLRLQVYMDEIQRIVDERPKKNSED</sequence>
<dbReference type="EMBL" id="QGDI01000007">
    <property type="protein sequence ID" value="PWJ12240.1"/>
    <property type="molecule type" value="Genomic_DNA"/>
</dbReference>
<organism evidence="1 2">
    <name type="scientific">Ruminococcus flavefaciens</name>
    <dbReference type="NCBI Taxonomy" id="1265"/>
    <lineage>
        <taxon>Bacteria</taxon>
        <taxon>Bacillati</taxon>
        <taxon>Bacillota</taxon>
        <taxon>Clostridia</taxon>
        <taxon>Eubacteriales</taxon>
        <taxon>Oscillospiraceae</taxon>
        <taxon>Ruminococcus</taxon>
    </lineage>
</organism>
<dbReference type="Proteomes" id="UP000245720">
    <property type="component" value="Unassembled WGS sequence"/>
</dbReference>